<keyword evidence="2" id="KW-1185">Reference proteome</keyword>
<organism evidence="1 2">
    <name type="scientific">Flavobacterium laiguense</name>
    <dbReference type="NCBI Taxonomy" id="2169409"/>
    <lineage>
        <taxon>Bacteria</taxon>
        <taxon>Pseudomonadati</taxon>
        <taxon>Bacteroidota</taxon>
        <taxon>Flavobacteriia</taxon>
        <taxon>Flavobacteriales</taxon>
        <taxon>Flavobacteriaceae</taxon>
        <taxon>Flavobacterium</taxon>
    </lineage>
</organism>
<evidence type="ECO:0000313" key="2">
    <source>
        <dbReference type="Proteomes" id="UP000245618"/>
    </source>
</evidence>
<name>A0A2U1JVG9_9FLAO</name>
<protein>
    <submittedName>
        <fullName evidence="1">Uncharacterized protein</fullName>
    </submittedName>
</protein>
<sequence length="67" mass="8012">MYWEYEPLVHVQSSLDNITFSNVDSQLHEGYDLTMPELQRRTVAWYRLYDPALNIYSPSVLYDKIPE</sequence>
<dbReference type="RefSeq" id="WP_116763099.1">
    <property type="nucleotide sequence ID" value="NZ_QCZH01000009.1"/>
</dbReference>
<dbReference type="EMBL" id="QCZH01000009">
    <property type="protein sequence ID" value="PWA08975.1"/>
    <property type="molecule type" value="Genomic_DNA"/>
</dbReference>
<dbReference type="Proteomes" id="UP000245618">
    <property type="component" value="Unassembled WGS sequence"/>
</dbReference>
<reference evidence="1 2" key="1">
    <citation type="submission" date="2018-04" db="EMBL/GenBank/DDBJ databases">
        <title>Flavobacterium sp. nov., isolated from glacier ice.</title>
        <authorList>
            <person name="Liu Q."/>
            <person name="Xin Y.-H."/>
        </authorList>
    </citation>
    <scope>NUCLEOTIDE SEQUENCE [LARGE SCALE GENOMIC DNA]</scope>
    <source>
        <strain evidence="1 2">LB2P30</strain>
    </source>
</reference>
<dbReference type="AlphaFoldDB" id="A0A2U1JVG9"/>
<evidence type="ECO:0000313" key="1">
    <source>
        <dbReference type="EMBL" id="PWA08975.1"/>
    </source>
</evidence>
<proteinExistence type="predicted"/>
<gene>
    <name evidence="1" type="ORF">DB891_10005</name>
</gene>
<accession>A0A2U1JVG9</accession>
<comment type="caution">
    <text evidence="1">The sequence shown here is derived from an EMBL/GenBank/DDBJ whole genome shotgun (WGS) entry which is preliminary data.</text>
</comment>